<organism evidence="1 2">
    <name type="scientific">Marilutibacter penaei</name>
    <dbReference type="NCBI Taxonomy" id="2759900"/>
    <lineage>
        <taxon>Bacteria</taxon>
        <taxon>Pseudomonadati</taxon>
        <taxon>Pseudomonadota</taxon>
        <taxon>Gammaproteobacteria</taxon>
        <taxon>Lysobacterales</taxon>
        <taxon>Lysobacteraceae</taxon>
        <taxon>Marilutibacter</taxon>
    </lineage>
</organism>
<dbReference type="Proteomes" id="UP000552587">
    <property type="component" value="Unassembled WGS sequence"/>
</dbReference>
<dbReference type="RefSeq" id="WP_182668496.1">
    <property type="nucleotide sequence ID" value="NZ_JACHTE010000003.1"/>
</dbReference>
<proteinExistence type="predicted"/>
<gene>
    <name evidence="1" type="ORF">H4F99_04275</name>
</gene>
<dbReference type="EMBL" id="JACHTE010000003">
    <property type="protein sequence ID" value="MBB1087700.1"/>
    <property type="molecule type" value="Genomic_DNA"/>
</dbReference>
<evidence type="ECO:0000313" key="1">
    <source>
        <dbReference type="EMBL" id="MBB1087700.1"/>
    </source>
</evidence>
<evidence type="ECO:0000313" key="2">
    <source>
        <dbReference type="Proteomes" id="UP000552587"/>
    </source>
</evidence>
<name>A0A7W3U318_9GAMM</name>
<protein>
    <submittedName>
        <fullName evidence="1">Uncharacterized protein</fullName>
    </submittedName>
</protein>
<sequence length="259" mass="28228">MRVTRSLVVLGLLAGGLWVPPGLRAEEEQTPTLVVVQAGIEVDAGGRVVGVELDPTARLPDVLRERTEQAVQTWQFKPIVENGEPVGGKTWADVRICLAPSTEGHLNVAISKGMNGPGSVSGQWRPTLPINLMRTATAGVEYEFLIRYRVQPDGRAELLDASLLDPELDRRYAPGWQRDLRREIARIRFNPEVIGDRPVSTVMELPMMMVRRPAGVTSAQARNAIRETQAAAPVCQAAAGKGKNEAVAVDSRFELLPQG</sequence>
<accession>A0A7W3U318</accession>
<reference evidence="1 2" key="1">
    <citation type="submission" date="2020-07" db="EMBL/GenBank/DDBJ databases">
        <authorList>
            <person name="Xu S."/>
            <person name="Li A."/>
        </authorList>
    </citation>
    <scope>NUCLEOTIDE SEQUENCE [LARGE SCALE GENOMIC DNA]</scope>
    <source>
        <strain evidence="1 2">SG-8</strain>
    </source>
</reference>
<comment type="caution">
    <text evidence="1">The sequence shown here is derived from an EMBL/GenBank/DDBJ whole genome shotgun (WGS) entry which is preliminary data.</text>
</comment>
<keyword evidence="2" id="KW-1185">Reference proteome</keyword>
<dbReference type="AlphaFoldDB" id="A0A7W3U318"/>